<keyword evidence="4" id="KW-0808">Transferase</keyword>
<dbReference type="Pfam" id="PF01041">
    <property type="entry name" value="DegT_DnrJ_EryC1"/>
    <property type="match status" value="1"/>
</dbReference>
<dbReference type="InterPro" id="IPR015424">
    <property type="entry name" value="PyrdxlP-dep_Trfase"/>
</dbReference>
<dbReference type="Gene3D" id="3.90.1150.10">
    <property type="entry name" value="Aspartate Aminotransferase, domain 1"/>
    <property type="match status" value="1"/>
</dbReference>
<comment type="similarity">
    <text evidence="3">Belongs to the DegT/DnrJ/EryC1 family.</text>
</comment>
<dbReference type="Proteomes" id="UP000639396">
    <property type="component" value="Unassembled WGS sequence"/>
</dbReference>
<dbReference type="InterPro" id="IPR015421">
    <property type="entry name" value="PyrdxlP-dep_Trfase_major"/>
</dbReference>
<dbReference type="RefSeq" id="WP_190930824.1">
    <property type="nucleotide sequence ID" value="NZ_JACXJA010000038.1"/>
</dbReference>
<evidence type="ECO:0000256" key="1">
    <source>
        <dbReference type="PIRSR" id="PIRSR000390-1"/>
    </source>
</evidence>
<dbReference type="GO" id="GO:0008483">
    <property type="term" value="F:transaminase activity"/>
    <property type="evidence" value="ECO:0007669"/>
    <property type="project" value="UniProtKB-KW"/>
</dbReference>
<dbReference type="SUPFAM" id="SSF53383">
    <property type="entry name" value="PLP-dependent transferases"/>
    <property type="match status" value="1"/>
</dbReference>
<feature type="active site" description="Proton acceptor" evidence="1">
    <location>
        <position position="200"/>
    </location>
</feature>
<reference evidence="4" key="1">
    <citation type="submission" date="2020-09" db="EMBL/GenBank/DDBJ databases">
        <title>A novel bacterium of genus Paenibacillus, isolated from South China Sea.</title>
        <authorList>
            <person name="Huang H."/>
            <person name="Mo K."/>
            <person name="Hu Y."/>
        </authorList>
    </citation>
    <scope>NUCLEOTIDE SEQUENCE</scope>
    <source>
        <strain evidence="4">IB182363</strain>
    </source>
</reference>
<comment type="caution">
    <text evidence="4">The sequence shown here is derived from an EMBL/GenBank/DDBJ whole genome shotgun (WGS) entry which is preliminary data.</text>
</comment>
<keyword evidence="5" id="KW-1185">Reference proteome</keyword>
<evidence type="ECO:0000313" key="4">
    <source>
        <dbReference type="EMBL" id="MBD2865208.1"/>
    </source>
</evidence>
<dbReference type="PIRSF" id="PIRSF000390">
    <property type="entry name" value="PLP_StrS"/>
    <property type="match status" value="1"/>
</dbReference>
<feature type="modified residue" description="N6-(pyridoxal phosphate)lysine" evidence="2">
    <location>
        <position position="200"/>
    </location>
</feature>
<dbReference type="GO" id="GO:0000271">
    <property type="term" value="P:polysaccharide biosynthetic process"/>
    <property type="evidence" value="ECO:0007669"/>
    <property type="project" value="TreeGrafter"/>
</dbReference>
<dbReference type="PANTHER" id="PTHR30244:SF34">
    <property type="entry name" value="DTDP-4-AMINO-4,6-DIDEOXYGALACTOSE TRANSAMINASE"/>
    <property type="match status" value="1"/>
</dbReference>
<evidence type="ECO:0000256" key="2">
    <source>
        <dbReference type="PIRSR" id="PIRSR000390-2"/>
    </source>
</evidence>
<name>A0A927CEK2_9BACL</name>
<protein>
    <submittedName>
        <fullName evidence="4">DegT/DnrJ/EryC1/StrS family aminotransferase</fullName>
    </submittedName>
</protein>
<organism evidence="4 5">
    <name type="scientific">Paenibacillus oceani</name>
    <dbReference type="NCBI Taxonomy" id="2772510"/>
    <lineage>
        <taxon>Bacteria</taxon>
        <taxon>Bacillati</taxon>
        <taxon>Bacillota</taxon>
        <taxon>Bacilli</taxon>
        <taxon>Bacillales</taxon>
        <taxon>Paenibacillaceae</taxon>
        <taxon>Paenibacillus</taxon>
    </lineage>
</organism>
<dbReference type="Gene3D" id="3.40.640.10">
    <property type="entry name" value="Type I PLP-dependent aspartate aminotransferase-like (Major domain)"/>
    <property type="match status" value="1"/>
</dbReference>
<sequence>MSELKQLAILGGPKAVPQPTQSMFKWPIITEEDEAAAVQVLRDGAMSGTDITKKFEREFAEWLGTKYALGFNNGTSSLLGAFYGCGIGVGDEVICPSVTYWASALPAYSLGASVVFAEIDPVTLCLDPNDIEHRITERTKAIVVVHYLGYPADMDAIMAVAKKHNLKVIEDVSHAQGGYYKGRRVGTIGDVGAMSLMAGKSFAIGEGGIFVTNDLEIYERAIAFGHYERNNAEIQTPYLQPNIGLPLGGYKFRMHQVSSAVGRVQLKYYDERIGEIDKAMNYFWDQLEGVPGLRAHRPEKGSNSTMGGWYATHGHYVPKELGGLSVTRFCQAVSAEGVPIGPGCNLPLHLHPLQHTADVYGHGKPTIIANASRDLRQPKGSLPVSETIATRVYSLPWFKHFRPEEIDGYVEAFRKVALQYEALLASDEGNPATIGGWNFFRQRA</sequence>
<dbReference type="EMBL" id="JACXJA010000038">
    <property type="protein sequence ID" value="MBD2865208.1"/>
    <property type="molecule type" value="Genomic_DNA"/>
</dbReference>
<dbReference type="InterPro" id="IPR015422">
    <property type="entry name" value="PyrdxlP-dep_Trfase_small"/>
</dbReference>
<dbReference type="GO" id="GO:0030170">
    <property type="term" value="F:pyridoxal phosphate binding"/>
    <property type="evidence" value="ECO:0007669"/>
    <property type="project" value="TreeGrafter"/>
</dbReference>
<proteinExistence type="inferred from homology"/>
<gene>
    <name evidence="4" type="ORF">IDH45_24810</name>
</gene>
<dbReference type="CDD" id="cd00616">
    <property type="entry name" value="AHBA_syn"/>
    <property type="match status" value="1"/>
</dbReference>
<accession>A0A927CEK2</accession>
<keyword evidence="2 3" id="KW-0663">Pyridoxal phosphate</keyword>
<dbReference type="PANTHER" id="PTHR30244">
    <property type="entry name" value="TRANSAMINASE"/>
    <property type="match status" value="1"/>
</dbReference>
<dbReference type="AlphaFoldDB" id="A0A927CEK2"/>
<dbReference type="InterPro" id="IPR000653">
    <property type="entry name" value="DegT/StrS_aminotransferase"/>
</dbReference>
<keyword evidence="4" id="KW-0032">Aminotransferase</keyword>
<evidence type="ECO:0000256" key="3">
    <source>
        <dbReference type="RuleBase" id="RU004508"/>
    </source>
</evidence>
<evidence type="ECO:0000313" key="5">
    <source>
        <dbReference type="Proteomes" id="UP000639396"/>
    </source>
</evidence>